<keyword evidence="1" id="KW-0732">Signal</keyword>
<name>A0A7V1M0Y1_CALAY</name>
<protein>
    <submittedName>
        <fullName evidence="2">DUF3857 domain-containing protein</fullName>
    </submittedName>
</protein>
<evidence type="ECO:0000256" key="1">
    <source>
        <dbReference type="SAM" id="SignalP"/>
    </source>
</evidence>
<dbReference type="Proteomes" id="UP000886005">
    <property type="component" value="Unassembled WGS sequence"/>
</dbReference>
<gene>
    <name evidence="2" type="ORF">ENJ10_11070</name>
</gene>
<dbReference type="Gene3D" id="2.60.40.3140">
    <property type="match status" value="1"/>
</dbReference>
<organism evidence="2">
    <name type="scientific">Caldithrix abyssi</name>
    <dbReference type="NCBI Taxonomy" id="187145"/>
    <lineage>
        <taxon>Bacteria</taxon>
        <taxon>Pseudomonadati</taxon>
        <taxon>Calditrichota</taxon>
        <taxon>Calditrichia</taxon>
        <taxon>Calditrichales</taxon>
        <taxon>Calditrichaceae</taxon>
        <taxon>Caldithrix</taxon>
    </lineage>
</organism>
<dbReference type="PROSITE" id="PS51257">
    <property type="entry name" value="PROKAR_LIPOPROTEIN"/>
    <property type="match status" value="1"/>
</dbReference>
<dbReference type="Gene3D" id="3.10.620.30">
    <property type="match status" value="1"/>
</dbReference>
<comment type="caution">
    <text evidence="2">The sequence shown here is derived from an EMBL/GenBank/DDBJ whole genome shotgun (WGS) entry which is preliminary data.</text>
</comment>
<dbReference type="EMBL" id="DRLD01000309">
    <property type="protein sequence ID" value="HED11219.1"/>
    <property type="molecule type" value="Genomic_DNA"/>
</dbReference>
<reference evidence="2" key="1">
    <citation type="journal article" date="2020" name="mSystems">
        <title>Genome- and Community-Level Interaction Insights into Carbon Utilization and Element Cycling Functions of Hydrothermarchaeota in Hydrothermal Sediment.</title>
        <authorList>
            <person name="Zhou Z."/>
            <person name="Liu Y."/>
            <person name="Xu W."/>
            <person name="Pan J."/>
            <person name="Luo Z.H."/>
            <person name="Li M."/>
        </authorList>
    </citation>
    <scope>NUCLEOTIDE SEQUENCE [LARGE SCALE GENOMIC DNA]</scope>
    <source>
        <strain evidence="2">HyVt-456</strain>
    </source>
</reference>
<dbReference type="AlphaFoldDB" id="A0A7V1M0Y1"/>
<sequence length="660" mass="77063">MKRLIILALVATSFLVSCRSSKQVLLHINRGPDIERQALAGLLEKYKNYSVVYLTKSTEIEHWGSYGEWQYQYSSFQRYLVINPNDYDYNVFKFSNVDEKSMYKVRLKLILPDGTTKTYNKSDIKQTTDSDGSTLWRLAYPAVVKGSVIEEEVIIRKRWGVSRMPTDQSLNIQRESPILNYSFKLAVPDWWAIQFKQTHPDSLPLRNYKHDKKSNKKIFSYTATNIPAYKEEPYAPYYRQDGLYLDWLVKELIMDVGGATYFRRANRSWTDVSSTFHDYAVDNDKFFSRRVGKKTRAIIKGLSDSLPRFEAIISYIQRKIKPEYSDMVNSFPDVLKYKKGDPFIITGLAKKMLDIAGIQSDYLLIHPAKNGYFDRKYYTLDEVRNPALRVHLNQHDYLVFPYEKFMDYRLIHPFFLDQDALLLPTDLKYNSPVRIVKTPAKSLRKNSYDIRLEARIDEEGLIDVSETRRIDGIRAYYLRTEIEDMDKDTRTELMEEMITQEEGDLKFIDFEIKNSENYDEPLTFIFHYSLDNLVNIMPDEVIFQTAGLFAPVNTNKLKFDPGERQHRVVVNMEEINSKSIIIHFPGSWKIQTPLEDFSYENEYGNSAGRFSTENGTLSATFSSHVQRREGPREDIGKLMEVKNNQNKLAIPDIVFIRGGK</sequence>
<feature type="chain" id="PRO_5031506208" evidence="1">
    <location>
        <begin position="23"/>
        <end position="660"/>
    </location>
</feature>
<evidence type="ECO:0000313" key="2">
    <source>
        <dbReference type="EMBL" id="HED11219.1"/>
    </source>
</evidence>
<proteinExistence type="predicted"/>
<accession>A0A7V1M0Y1</accession>
<feature type="signal peptide" evidence="1">
    <location>
        <begin position="1"/>
        <end position="22"/>
    </location>
</feature>